<feature type="transmembrane region" description="Helical" evidence="10">
    <location>
        <begin position="1030"/>
        <end position="1053"/>
    </location>
</feature>
<evidence type="ECO:0000256" key="6">
    <source>
        <dbReference type="ARBA" id="ARBA00022824"/>
    </source>
</evidence>
<comment type="caution">
    <text evidence="11">The sequence shown here is derived from an EMBL/GenBank/DDBJ whole genome shotgun (WGS) entry which is preliminary data.</text>
</comment>
<evidence type="ECO:0000256" key="7">
    <source>
        <dbReference type="ARBA" id="ARBA00022989"/>
    </source>
</evidence>
<dbReference type="InterPro" id="IPR017850">
    <property type="entry name" value="Alkaline_phosphatase_core_sf"/>
</dbReference>
<dbReference type="CDD" id="cd16023">
    <property type="entry name" value="GPI_EPT_3"/>
    <property type="match status" value="1"/>
</dbReference>
<feature type="transmembrane region" description="Helical" evidence="10">
    <location>
        <begin position="633"/>
        <end position="654"/>
    </location>
</feature>
<proteinExistence type="predicted"/>
<evidence type="ECO:0000256" key="9">
    <source>
        <dbReference type="ARBA" id="ARBA00023180"/>
    </source>
</evidence>
<feature type="non-terminal residue" evidence="11">
    <location>
        <position position="1"/>
    </location>
</feature>
<keyword evidence="4" id="KW-0808">Transferase</keyword>
<keyword evidence="12" id="KW-1185">Reference proteome</keyword>
<gene>
    <name evidence="11" type="ORF">cgd8_2260</name>
</gene>
<evidence type="ECO:0000313" key="12">
    <source>
        <dbReference type="Proteomes" id="UP000006726"/>
    </source>
</evidence>
<evidence type="ECO:0000313" key="11">
    <source>
        <dbReference type="EMBL" id="EAK89693.1"/>
    </source>
</evidence>
<feature type="transmembrane region" description="Helical" evidence="10">
    <location>
        <begin position="1004"/>
        <end position="1024"/>
    </location>
</feature>
<name>Q5CVZ0_CRYPI</name>
<dbReference type="PANTHER" id="PTHR23071">
    <property type="entry name" value="PHOSPHATIDYLINOSITOL GLYCAN"/>
    <property type="match status" value="1"/>
</dbReference>
<feature type="transmembrane region" description="Helical" evidence="10">
    <location>
        <begin position="967"/>
        <end position="992"/>
    </location>
</feature>
<dbReference type="GO" id="GO:0005789">
    <property type="term" value="C:endoplasmic reticulum membrane"/>
    <property type="evidence" value="ECO:0007669"/>
    <property type="project" value="UniProtKB-SubCell"/>
</dbReference>
<comment type="pathway">
    <text evidence="2">Glycolipid biosynthesis; glycosylphosphatidylinositol-anchor biosynthesis.</text>
</comment>
<dbReference type="EMBL" id="AAEE01000003">
    <property type="protein sequence ID" value="EAK89693.1"/>
    <property type="molecule type" value="Genomic_DNA"/>
</dbReference>
<feature type="transmembrane region" description="Helical" evidence="10">
    <location>
        <begin position="679"/>
        <end position="702"/>
    </location>
</feature>
<protein>
    <submittedName>
        <fullName evidence="11">Phosphatidylinositol glycan class O, integral membrane protein with signal peptide sequence and 12 or more transmembrane domains</fullName>
    </submittedName>
</protein>
<dbReference type="InParanoid" id="Q5CVZ0"/>
<evidence type="ECO:0000256" key="1">
    <source>
        <dbReference type="ARBA" id="ARBA00004477"/>
    </source>
</evidence>
<keyword evidence="6" id="KW-0256">Endoplasmic reticulum</keyword>
<reference evidence="11 12" key="1">
    <citation type="journal article" date="2004" name="Science">
        <title>Complete genome sequence of the apicomplexan, Cryptosporidium parvum.</title>
        <authorList>
            <person name="Abrahamsen M.S."/>
            <person name="Templeton T.J."/>
            <person name="Enomoto S."/>
            <person name="Abrahante J.E."/>
            <person name="Zhu G."/>
            <person name="Lancto C.A."/>
            <person name="Deng M."/>
            <person name="Liu C."/>
            <person name="Widmer G."/>
            <person name="Tzipori S."/>
            <person name="Buck G.A."/>
            <person name="Xu P."/>
            <person name="Bankier A.T."/>
            <person name="Dear P.H."/>
            <person name="Konfortov B.A."/>
            <person name="Spriggs H.F."/>
            <person name="Iyer L."/>
            <person name="Anantharaman V."/>
            <person name="Aravind L."/>
            <person name="Kapur V."/>
        </authorList>
    </citation>
    <scope>NUCLEOTIDE SEQUENCE [LARGE SCALE GENOMIC DNA]</scope>
    <source>
        <strain evidence="12">Iowa II</strain>
    </source>
</reference>
<evidence type="ECO:0000256" key="8">
    <source>
        <dbReference type="ARBA" id="ARBA00023136"/>
    </source>
</evidence>
<keyword evidence="8 10" id="KW-0472">Membrane</keyword>
<accession>Q5CVZ0</accession>
<dbReference type="GO" id="GO:0006506">
    <property type="term" value="P:GPI anchor biosynthetic process"/>
    <property type="evidence" value="ECO:0007669"/>
    <property type="project" value="UniProtKB-UniPathway"/>
</dbReference>
<feature type="transmembrane region" description="Helical" evidence="10">
    <location>
        <begin position="817"/>
        <end position="835"/>
    </location>
</feature>
<dbReference type="PANTHER" id="PTHR23071:SF1">
    <property type="entry name" value="GPI ETHANOLAMINE PHOSPHATE TRANSFERASE 3"/>
    <property type="match status" value="1"/>
</dbReference>
<keyword evidence="5 10" id="KW-0812">Transmembrane</keyword>
<dbReference type="SUPFAM" id="SSF53649">
    <property type="entry name" value="Alkaline phosphatase-like"/>
    <property type="match status" value="1"/>
</dbReference>
<comment type="subcellular location">
    <subcellularLocation>
        <location evidence="1">Endoplasmic reticulum membrane</location>
        <topology evidence="1">Multi-pass membrane protein</topology>
    </subcellularLocation>
</comment>
<dbReference type="AlphaFoldDB" id="Q5CVZ0"/>
<dbReference type="STRING" id="353152.Q5CVZ0"/>
<dbReference type="InterPro" id="IPR037675">
    <property type="entry name" value="PIG-O_N"/>
</dbReference>
<feature type="transmembrane region" description="Helical" evidence="10">
    <location>
        <begin position="929"/>
        <end position="947"/>
    </location>
</feature>
<evidence type="ECO:0000256" key="10">
    <source>
        <dbReference type="SAM" id="Phobius"/>
    </source>
</evidence>
<dbReference type="GO" id="GO:0051377">
    <property type="term" value="F:mannose-ethanolamine phosphotransferase activity"/>
    <property type="evidence" value="ECO:0007669"/>
    <property type="project" value="InterPro"/>
</dbReference>
<dbReference type="Proteomes" id="UP000006726">
    <property type="component" value="Chromosome 8"/>
</dbReference>
<dbReference type="Gene3D" id="3.40.720.10">
    <property type="entry name" value="Alkaline Phosphatase, subunit A"/>
    <property type="match status" value="1"/>
</dbReference>
<feature type="transmembrane region" description="Helical" evidence="10">
    <location>
        <begin position="795"/>
        <end position="811"/>
    </location>
</feature>
<feature type="transmembrane region" description="Helical" evidence="10">
    <location>
        <begin position="601"/>
        <end position="621"/>
    </location>
</feature>
<feature type="transmembrane region" description="Helical" evidence="10">
    <location>
        <begin position="708"/>
        <end position="725"/>
    </location>
</feature>
<evidence type="ECO:0000256" key="2">
    <source>
        <dbReference type="ARBA" id="ARBA00004687"/>
    </source>
</evidence>
<sequence>EKGNCISGVSKVKMFKQILIVTYLTVLLLGTVLFFIGFNGEKTNLEQNGSLNQDFKLPEIEYFEIEPIYDKVVYFIIDALRIDYLNIETKNPNNQIHNQFKYLNELMRSDELKNHIRFFNFKADFPTLTTFRIKSLMSGENPGIFDLISALRPKNNAETPTILKNLFLKNKKSVVAGDDTWDLLYSELIHYNHKFGSLDIRDFDSLDKFVEDKINFFLNHTNNHYEKYNDWKFMVNHFIGVDHIGHYSGIYNDDMKNKLSQMDQTAVKTLQLLLKINNKNDHLTPKEFTQQIHNFIKKNNKSEKILFLLFGDHGQNENGGHGGSCITETNAGFFAFSTIPFITSMEKIPEWDLPVKNKISEQVSLNERIKNIKVLNQIDTIPIISSSLGIPIPENNLGIFREDFKIHLKSGTEHDDHDDQDHHQQFLQEINYAKVMHNNAFQIFNRLLNNLGGQIRLQDAQIKSKYYEFYKSYQLVKNADLLRAQNNGESNQKNNYETLISICKKHYQLSYEFALLIQNKLLKDKSKFDWVSIIQGFLIIFSLFVFVSIIIIPSFNLSMSRFMFNQKKGFLSLSSSSESNEASSKQQLSIYNTIQFKSGQLFTIYLIIILISSIFNLIGIYLFSQNLFFTQDFIYYCNFFTFTIITLIMMHILIRYRYEIHSFYCNIFKLSLNNKELRWNFYWCIMTLLCLIHFCSYSASFARNEGKVVRFLLISYQIILLFSGSKNNLRQMLLPFIQLILIRFTFIFDYEIQQILNFGFFNIHLLLKSKITILFILIFYLFLLLIVYKNILNRWNILIMVIVPIYVWFNWINNNNIVRILALIQLTKTIYDLFIKRHRLKLSKELDKSAIETKNTVDYRLLINQWLNHHLILIFLLKNELIIPYSISSIIQLISIESLRLDGIIHHNSKENNNNNNNNNRLISVPIKGIENIILLYLLSLNNFYNLGNKLKLETIPEYVGLIGLDYFHLIISQLLVIYFLTSHLFSLSIMLKLPSLGLRNPKIWMMGIILSKYLFTVLGIIILRENIMIWQILFPKLIYEFFFCFSFSIYYLF</sequence>
<keyword evidence="9" id="KW-0325">Glycoprotein</keyword>
<dbReference type="RefSeq" id="XP_627129.1">
    <property type="nucleotide sequence ID" value="XM_627129.1"/>
</dbReference>
<evidence type="ECO:0000256" key="5">
    <source>
        <dbReference type="ARBA" id="ARBA00022692"/>
    </source>
</evidence>
<keyword evidence="7 10" id="KW-1133">Transmembrane helix</keyword>
<dbReference type="UniPathway" id="UPA00196"/>
<feature type="transmembrane region" description="Helical" evidence="10">
    <location>
        <begin position="18"/>
        <end position="38"/>
    </location>
</feature>
<evidence type="ECO:0000256" key="4">
    <source>
        <dbReference type="ARBA" id="ARBA00022679"/>
    </source>
</evidence>
<dbReference type="OrthoDB" id="272139at2759"/>
<feature type="transmembrane region" description="Helical" evidence="10">
    <location>
        <begin position="770"/>
        <end position="788"/>
    </location>
</feature>
<dbReference type="GeneID" id="3374390"/>
<dbReference type="KEGG" id="cpv:cgd8_2260"/>
<keyword evidence="3" id="KW-0337">GPI-anchor biosynthesis</keyword>
<feature type="transmembrane region" description="Helical" evidence="10">
    <location>
        <begin position="530"/>
        <end position="557"/>
    </location>
</feature>
<dbReference type="OMA" id="MIIPEIF"/>
<organism evidence="11 12">
    <name type="scientific">Cryptosporidium parvum (strain Iowa II)</name>
    <dbReference type="NCBI Taxonomy" id="353152"/>
    <lineage>
        <taxon>Eukaryota</taxon>
        <taxon>Sar</taxon>
        <taxon>Alveolata</taxon>
        <taxon>Apicomplexa</taxon>
        <taxon>Conoidasida</taxon>
        <taxon>Coccidia</taxon>
        <taxon>Eucoccidiorida</taxon>
        <taxon>Eimeriorina</taxon>
        <taxon>Cryptosporidiidae</taxon>
        <taxon>Cryptosporidium</taxon>
    </lineage>
</organism>
<dbReference type="InterPro" id="IPR039524">
    <property type="entry name" value="PIGO/GPI13"/>
</dbReference>
<evidence type="ECO:0000256" key="3">
    <source>
        <dbReference type="ARBA" id="ARBA00022502"/>
    </source>
</evidence>